<dbReference type="EMBL" id="JACHVC010000001">
    <property type="protein sequence ID" value="MBC2604624.1"/>
    <property type="molecule type" value="Genomic_DNA"/>
</dbReference>
<dbReference type="InterPro" id="IPR001915">
    <property type="entry name" value="Peptidase_M48"/>
</dbReference>
<dbReference type="Proteomes" id="UP000526501">
    <property type="component" value="Unassembled WGS sequence"/>
</dbReference>
<evidence type="ECO:0000256" key="1">
    <source>
        <dbReference type="ARBA" id="ARBA00001947"/>
    </source>
</evidence>
<dbReference type="PROSITE" id="PS51257">
    <property type="entry name" value="PROKAR_LIPOPROTEIN"/>
    <property type="match status" value="1"/>
</dbReference>
<dbReference type="GO" id="GO:0051603">
    <property type="term" value="P:proteolysis involved in protein catabolic process"/>
    <property type="evidence" value="ECO:0007669"/>
    <property type="project" value="TreeGrafter"/>
</dbReference>
<feature type="domain" description="Peptidase M48" evidence="8">
    <location>
        <begin position="85"/>
        <end position="261"/>
    </location>
</feature>
<keyword evidence="10" id="KW-1185">Reference proteome</keyword>
<dbReference type="InterPro" id="IPR051156">
    <property type="entry name" value="Mito/Outer_Membr_Metalloprot"/>
</dbReference>
<keyword evidence="5" id="KW-0862">Zinc</keyword>
<comment type="cofactor">
    <cofactor evidence="1">
        <name>Zn(2+)</name>
        <dbReference type="ChEBI" id="CHEBI:29105"/>
    </cofactor>
</comment>
<feature type="chain" id="PRO_5030702848" evidence="7">
    <location>
        <begin position="22"/>
        <end position="496"/>
    </location>
</feature>
<comment type="caution">
    <text evidence="9">The sequence shown here is derived from an EMBL/GenBank/DDBJ whole genome shotgun (WGS) entry which is preliminary data.</text>
</comment>
<keyword evidence="2 9" id="KW-0645">Protease</keyword>
<name>A0A7X1E6T8_9BACT</name>
<evidence type="ECO:0000256" key="2">
    <source>
        <dbReference type="ARBA" id="ARBA00022670"/>
    </source>
</evidence>
<keyword evidence="4" id="KW-0378">Hydrolase</keyword>
<keyword evidence="6 9" id="KW-0482">Metalloprotease</keyword>
<evidence type="ECO:0000259" key="8">
    <source>
        <dbReference type="Pfam" id="PF01435"/>
    </source>
</evidence>
<evidence type="ECO:0000256" key="4">
    <source>
        <dbReference type="ARBA" id="ARBA00022801"/>
    </source>
</evidence>
<proteinExistence type="predicted"/>
<protein>
    <submittedName>
        <fullName evidence="9">M48 family metalloprotease</fullName>
    </submittedName>
</protein>
<evidence type="ECO:0000313" key="10">
    <source>
        <dbReference type="Proteomes" id="UP000526501"/>
    </source>
</evidence>
<sequence>MMPAKNFFLLTLIATASFLLGGCATEPSLYSGKTGYYAYSWEQELKLGEESDAGIVKQMGVYQDDELGAYIREIGNTLLEESAIKSADAPEMYKQTEFTFRLLDSSVVNAFALPGGFVYVTRGLLAHLENEAQLAVVIGHEITHVEARHASKQALARQLGQIGLLAGAVIGEQVAENKEFARQMVSLSGDLFQLATLKYGRDAERESDWHGVEYASKAGYDAAEGSKFFRSLDRISDKSGQSIPSWMSSHPDPGEREKTIVELSEKWSTAENPVVGRDRFLEMIDGLVIGEDPRNGYNEGQTFYHPDLGIQFDAPSGWAIQNESDSVYLVSPDQNAMVAFSISAAATPLEAATTLREKLSLQTEYADGTSVNGLPAYTIEGSMTAESGTLLVSATFVEYGPNVFTFLGYGTSAGFPAHQSDASRVPGTFQKITNTRALNVQPYRIAVTRAERNAPLSDLLPSRLPSGTDAQDWAIMNQMELEDIVERGTLIKLPAQ</sequence>
<dbReference type="PANTHER" id="PTHR22726">
    <property type="entry name" value="METALLOENDOPEPTIDASE OMA1"/>
    <property type="match status" value="1"/>
</dbReference>
<evidence type="ECO:0000256" key="3">
    <source>
        <dbReference type="ARBA" id="ARBA00022723"/>
    </source>
</evidence>
<dbReference type="RefSeq" id="WP_185658515.1">
    <property type="nucleotide sequence ID" value="NZ_CAWPOO010000001.1"/>
</dbReference>
<dbReference type="GO" id="GO:0016020">
    <property type="term" value="C:membrane"/>
    <property type="evidence" value="ECO:0007669"/>
    <property type="project" value="TreeGrafter"/>
</dbReference>
<organism evidence="9 10">
    <name type="scientific">Pelagicoccus albus</name>
    <dbReference type="NCBI Taxonomy" id="415222"/>
    <lineage>
        <taxon>Bacteria</taxon>
        <taxon>Pseudomonadati</taxon>
        <taxon>Verrucomicrobiota</taxon>
        <taxon>Opitutia</taxon>
        <taxon>Puniceicoccales</taxon>
        <taxon>Pelagicoccaceae</taxon>
        <taxon>Pelagicoccus</taxon>
    </lineage>
</organism>
<dbReference type="Pfam" id="PF01435">
    <property type="entry name" value="Peptidase_M48"/>
    <property type="match status" value="1"/>
</dbReference>
<gene>
    <name evidence="9" type="ORF">H5P27_00990</name>
</gene>
<accession>A0A7X1E6T8</accession>
<dbReference type="Gene3D" id="3.30.2010.10">
    <property type="entry name" value="Metalloproteases ('zincins'), catalytic domain"/>
    <property type="match status" value="1"/>
</dbReference>
<reference evidence="9 10" key="1">
    <citation type="submission" date="2020-07" db="EMBL/GenBank/DDBJ databases">
        <authorList>
            <person name="Feng X."/>
        </authorList>
    </citation>
    <scope>NUCLEOTIDE SEQUENCE [LARGE SCALE GENOMIC DNA]</scope>
    <source>
        <strain evidence="9 10">JCM23202</strain>
    </source>
</reference>
<evidence type="ECO:0000256" key="6">
    <source>
        <dbReference type="ARBA" id="ARBA00023049"/>
    </source>
</evidence>
<keyword evidence="7" id="KW-0732">Signal</keyword>
<evidence type="ECO:0000256" key="5">
    <source>
        <dbReference type="ARBA" id="ARBA00022833"/>
    </source>
</evidence>
<feature type="signal peptide" evidence="7">
    <location>
        <begin position="1"/>
        <end position="21"/>
    </location>
</feature>
<dbReference type="GO" id="GO:0046872">
    <property type="term" value="F:metal ion binding"/>
    <property type="evidence" value="ECO:0007669"/>
    <property type="project" value="UniProtKB-KW"/>
</dbReference>
<keyword evidence="3" id="KW-0479">Metal-binding</keyword>
<dbReference type="PANTHER" id="PTHR22726:SF24">
    <property type="entry name" value="M48 FAMILY METALLOPEPTIDASE"/>
    <property type="match status" value="1"/>
</dbReference>
<evidence type="ECO:0000256" key="7">
    <source>
        <dbReference type="SAM" id="SignalP"/>
    </source>
</evidence>
<dbReference type="GO" id="GO:0004222">
    <property type="term" value="F:metalloendopeptidase activity"/>
    <property type="evidence" value="ECO:0007669"/>
    <property type="project" value="InterPro"/>
</dbReference>
<dbReference type="AlphaFoldDB" id="A0A7X1E6T8"/>
<evidence type="ECO:0000313" key="9">
    <source>
        <dbReference type="EMBL" id="MBC2604624.1"/>
    </source>
</evidence>